<protein>
    <submittedName>
        <fullName evidence="3">PKD domain-containing protein</fullName>
    </submittedName>
</protein>
<dbReference type="SUPFAM" id="SSF49299">
    <property type="entry name" value="PKD domain"/>
    <property type="match status" value="1"/>
</dbReference>
<dbReference type="InterPro" id="IPR000601">
    <property type="entry name" value="PKD_dom"/>
</dbReference>
<feature type="region of interest" description="Disordered" evidence="1">
    <location>
        <begin position="1"/>
        <end position="35"/>
    </location>
</feature>
<dbReference type="STRING" id="767519.SAMN05216559_2161"/>
<name>A0A1I6L6R1_9EURY</name>
<dbReference type="PROSITE" id="PS51318">
    <property type="entry name" value="TAT"/>
    <property type="match status" value="1"/>
</dbReference>
<dbReference type="InterPro" id="IPR013783">
    <property type="entry name" value="Ig-like_fold"/>
</dbReference>
<accession>A0A1I6L6R1</accession>
<dbReference type="Proteomes" id="UP000199062">
    <property type="component" value="Unassembled WGS sequence"/>
</dbReference>
<organism evidence="3 4">
    <name type="scientific">Halomicrobium zhouii</name>
    <dbReference type="NCBI Taxonomy" id="767519"/>
    <lineage>
        <taxon>Archaea</taxon>
        <taxon>Methanobacteriati</taxon>
        <taxon>Methanobacteriota</taxon>
        <taxon>Stenosarchaea group</taxon>
        <taxon>Halobacteria</taxon>
        <taxon>Halobacteriales</taxon>
        <taxon>Haloarculaceae</taxon>
        <taxon>Halomicrobium</taxon>
    </lineage>
</organism>
<dbReference type="SUPFAM" id="SSF49899">
    <property type="entry name" value="Concanavalin A-like lectins/glucanases"/>
    <property type="match status" value="1"/>
</dbReference>
<dbReference type="InterPro" id="IPR013319">
    <property type="entry name" value="GH11/12"/>
</dbReference>
<evidence type="ECO:0000313" key="4">
    <source>
        <dbReference type="Proteomes" id="UP000199062"/>
    </source>
</evidence>
<reference evidence="3 4" key="1">
    <citation type="submission" date="2016-10" db="EMBL/GenBank/DDBJ databases">
        <authorList>
            <person name="de Groot N.N."/>
        </authorList>
    </citation>
    <scope>NUCLEOTIDE SEQUENCE [LARGE SCALE GENOMIC DNA]</scope>
    <source>
        <strain evidence="3 4">CGMCC 1.10457</strain>
    </source>
</reference>
<evidence type="ECO:0000256" key="1">
    <source>
        <dbReference type="SAM" id="MobiDB-lite"/>
    </source>
</evidence>
<dbReference type="RefSeq" id="WP_245778647.1">
    <property type="nucleotide sequence ID" value="NZ_FOZK01000002.1"/>
</dbReference>
<proteinExistence type="predicted"/>
<feature type="domain" description="PKD" evidence="2">
    <location>
        <begin position="367"/>
        <end position="426"/>
    </location>
</feature>
<dbReference type="AlphaFoldDB" id="A0A1I6L6R1"/>
<dbReference type="Gene3D" id="2.60.40.10">
    <property type="entry name" value="Immunoglobulins"/>
    <property type="match status" value="1"/>
</dbReference>
<dbReference type="PROSITE" id="PS50093">
    <property type="entry name" value="PKD"/>
    <property type="match status" value="1"/>
</dbReference>
<feature type="region of interest" description="Disordered" evidence="1">
    <location>
        <begin position="297"/>
        <end position="353"/>
    </location>
</feature>
<dbReference type="InterPro" id="IPR006311">
    <property type="entry name" value="TAT_signal"/>
</dbReference>
<feature type="compositionally biased region" description="Basic and acidic residues" evidence="1">
    <location>
        <begin position="1"/>
        <end position="27"/>
    </location>
</feature>
<dbReference type="GO" id="GO:0004553">
    <property type="term" value="F:hydrolase activity, hydrolyzing O-glycosyl compounds"/>
    <property type="evidence" value="ECO:0007669"/>
    <property type="project" value="InterPro"/>
</dbReference>
<dbReference type="EMBL" id="FOZK01000002">
    <property type="protein sequence ID" value="SFR99156.1"/>
    <property type="molecule type" value="Genomic_DNA"/>
</dbReference>
<dbReference type="InterPro" id="IPR035986">
    <property type="entry name" value="PKD_dom_sf"/>
</dbReference>
<keyword evidence="4" id="KW-1185">Reference proteome</keyword>
<dbReference type="Pfam" id="PF00801">
    <property type="entry name" value="PKD"/>
    <property type="match status" value="1"/>
</dbReference>
<evidence type="ECO:0000259" key="2">
    <source>
        <dbReference type="PROSITE" id="PS50093"/>
    </source>
</evidence>
<dbReference type="InterPro" id="IPR013320">
    <property type="entry name" value="ConA-like_dom_sf"/>
</dbReference>
<gene>
    <name evidence="3" type="ORF">SAMN05216559_2161</name>
</gene>
<dbReference type="CDD" id="cd00146">
    <property type="entry name" value="PKD"/>
    <property type="match status" value="1"/>
</dbReference>
<dbReference type="Gene3D" id="2.60.120.180">
    <property type="match status" value="1"/>
</dbReference>
<feature type="compositionally biased region" description="Acidic residues" evidence="1">
    <location>
        <begin position="319"/>
        <end position="340"/>
    </location>
</feature>
<evidence type="ECO:0000313" key="3">
    <source>
        <dbReference type="EMBL" id="SFR99156.1"/>
    </source>
</evidence>
<sequence>MTRDTTDDGIDERQTDPADERPADGDGRTPLANPARRDVLKASAAVGAAGLGLGLGNSATAATAEEICDSEFGQIEVGDGYTLMDNQWSMSNVAQCVWLNDDGSYGYDFDASNGSGGPNYPEVFIGTRPWGEDTGVAEFPIQRRDVDQLEMAVDADYSQSGGEWNWAEEWWLMEQPPGQEAETHVYEIMLLLDWNGQHDHGGMENEAAWTDQYGNTIDHWTTYNSGGTSATFPIFRVQGGYDGGPIDMTEIIDYVSAELGASEDLWLSGIELGNEYWGGCVGETTYNSFEVTINGSTYTSGSGGGGNGTPTTEPPTDTPETDTPDTETPDTDTPDTETPDSGDLIASIDPGTTSASVGDMVQFWITDETGNSTWITDLQWELGDGSTDSGWYADTQYDSAGTYTVTLTATNNEGATSTDEVDITVS</sequence>